<dbReference type="RefSeq" id="WP_200808666.1">
    <property type="nucleotide sequence ID" value="NZ_FWZX01000030.1"/>
</dbReference>
<keyword evidence="5" id="KW-1185">Reference proteome</keyword>
<dbReference type="AlphaFoldDB" id="A0A1Y6CT07"/>
<dbReference type="PANTHER" id="PTHR10204:SF34">
    <property type="entry name" value="NAD(P)H DEHYDROGENASE [QUINONE] 1 ISOFORM 1"/>
    <property type="match status" value="1"/>
</dbReference>
<dbReference type="SUPFAM" id="SSF52218">
    <property type="entry name" value="Flavoproteins"/>
    <property type="match status" value="1"/>
</dbReference>
<dbReference type="PANTHER" id="PTHR10204">
    <property type="entry name" value="NAD P H OXIDOREDUCTASE-RELATED"/>
    <property type="match status" value="1"/>
</dbReference>
<comment type="similarity">
    <text evidence="1">Belongs to the NAD(P)H dehydrogenase (quinone) family.</text>
</comment>
<evidence type="ECO:0000256" key="2">
    <source>
        <dbReference type="ARBA" id="ARBA00023002"/>
    </source>
</evidence>
<evidence type="ECO:0000256" key="1">
    <source>
        <dbReference type="ARBA" id="ARBA00006252"/>
    </source>
</evidence>
<dbReference type="InterPro" id="IPR051545">
    <property type="entry name" value="NAD(P)H_dehydrogenase_qn"/>
</dbReference>
<dbReference type="GO" id="GO:0005829">
    <property type="term" value="C:cytosol"/>
    <property type="evidence" value="ECO:0007669"/>
    <property type="project" value="TreeGrafter"/>
</dbReference>
<evidence type="ECO:0000313" key="5">
    <source>
        <dbReference type="Proteomes" id="UP000192917"/>
    </source>
</evidence>
<reference evidence="4 5" key="1">
    <citation type="submission" date="2017-04" db="EMBL/GenBank/DDBJ databases">
        <authorList>
            <person name="Afonso C.L."/>
            <person name="Miller P.J."/>
            <person name="Scott M.A."/>
            <person name="Spackman E."/>
            <person name="Goraichik I."/>
            <person name="Dimitrov K.M."/>
            <person name="Suarez D.L."/>
            <person name="Swayne D.E."/>
        </authorList>
    </citation>
    <scope>NUCLEOTIDE SEQUENCE [LARGE SCALE GENOMIC DNA]</scope>
    <source>
        <strain evidence="4 5">USBA 355</strain>
    </source>
</reference>
<keyword evidence="2" id="KW-0560">Oxidoreductase</keyword>
<sequence length="272" mass="30326">MDPQNRVPQEKTAMHSLVVLAHPEPRSFNGRLARAARETLEAGGYTTRLLDLYGEGFDPREAPEHYPARRDPGRFSAMSAQRRAAETGRLPPDVARAIGWLEQSDLVVFQCPLWWFSLPAMLKGWLDRVFAYGAVYDSRMRYDRGRFRGRRALVSITTGGPAASHGPDGRQGDLDLLLWPLHFSLHYVGFSVLPPWRSFAVEGGRFGADPEAHRRHLAACEAGLRRHLAGLDALQPLPFNGWDDWDAEGRLKSGAPSHGPFMRHLPETAASG</sequence>
<dbReference type="InterPro" id="IPR003680">
    <property type="entry name" value="Flavodoxin_fold"/>
</dbReference>
<gene>
    <name evidence="4" type="ORF">SAMN05428998_13061</name>
</gene>
<organism evidence="4 5">
    <name type="scientific">Tistlia consotensis USBA 355</name>
    <dbReference type="NCBI Taxonomy" id="560819"/>
    <lineage>
        <taxon>Bacteria</taxon>
        <taxon>Pseudomonadati</taxon>
        <taxon>Pseudomonadota</taxon>
        <taxon>Alphaproteobacteria</taxon>
        <taxon>Rhodospirillales</taxon>
        <taxon>Rhodovibrionaceae</taxon>
        <taxon>Tistlia</taxon>
    </lineage>
</organism>
<evidence type="ECO:0000313" key="4">
    <source>
        <dbReference type="EMBL" id="SMF71799.1"/>
    </source>
</evidence>
<dbReference type="Proteomes" id="UP000192917">
    <property type="component" value="Unassembled WGS sequence"/>
</dbReference>
<dbReference type="Gene3D" id="3.40.50.360">
    <property type="match status" value="1"/>
</dbReference>
<proteinExistence type="inferred from homology"/>
<name>A0A1Y6CT07_9PROT</name>
<feature type="domain" description="Flavodoxin-like fold" evidence="3">
    <location>
        <begin position="14"/>
        <end position="216"/>
    </location>
</feature>
<accession>A0A1Y6CT07</accession>
<evidence type="ECO:0000259" key="3">
    <source>
        <dbReference type="Pfam" id="PF02525"/>
    </source>
</evidence>
<dbReference type="GO" id="GO:0003955">
    <property type="term" value="F:NAD(P)H dehydrogenase (quinone) activity"/>
    <property type="evidence" value="ECO:0007669"/>
    <property type="project" value="TreeGrafter"/>
</dbReference>
<dbReference type="Pfam" id="PF02525">
    <property type="entry name" value="Flavodoxin_2"/>
    <property type="match status" value="1"/>
</dbReference>
<dbReference type="EMBL" id="FWZX01000030">
    <property type="protein sequence ID" value="SMF71799.1"/>
    <property type="molecule type" value="Genomic_DNA"/>
</dbReference>
<dbReference type="InterPro" id="IPR029039">
    <property type="entry name" value="Flavoprotein-like_sf"/>
</dbReference>
<dbReference type="STRING" id="560819.SAMN05428998_13061"/>
<protein>
    <submittedName>
        <fullName evidence="4">NAD(P)H dehydrogenase (Quinone)</fullName>
    </submittedName>
</protein>